<name>A0ABT6MJC4_9NOCA</name>
<sequence>MWMQVFWLILAIGALVTLIPVARQVFKRSGDD</sequence>
<proteinExistence type="predicted"/>
<reference evidence="1 2" key="1">
    <citation type="submission" date="2023-04" db="EMBL/GenBank/DDBJ databases">
        <title>Forest soil microbial communities from Buena Vista Peninsula, Colon Province, Panama.</title>
        <authorList>
            <person name="Bouskill N."/>
        </authorList>
    </citation>
    <scope>NUCLEOTIDE SEQUENCE [LARGE SCALE GENOMIC DNA]</scope>
    <source>
        <strain evidence="1 2">CFH S0262</strain>
    </source>
</reference>
<gene>
    <name evidence="1" type="ORF">M2280_005675</name>
</gene>
<dbReference type="EMBL" id="JARXVC010000021">
    <property type="protein sequence ID" value="MDH6284417.1"/>
    <property type="molecule type" value="Genomic_DNA"/>
</dbReference>
<evidence type="ECO:0000313" key="1">
    <source>
        <dbReference type="EMBL" id="MDH6284417.1"/>
    </source>
</evidence>
<organism evidence="1 2">
    <name type="scientific">Prescottella agglutinans</name>
    <dbReference type="NCBI Taxonomy" id="1644129"/>
    <lineage>
        <taxon>Bacteria</taxon>
        <taxon>Bacillati</taxon>
        <taxon>Actinomycetota</taxon>
        <taxon>Actinomycetes</taxon>
        <taxon>Mycobacteriales</taxon>
        <taxon>Nocardiaceae</taxon>
        <taxon>Prescottella</taxon>
    </lineage>
</organism>
<protein>
    <submittedName>
        <fullName evidence="1">Uncharacterized protein</fullName>
    </submittedName>
</protein>
<keyword evidence="2" id="KW-1185">Reference proteome</keyword>
<accession>A0ABT6MJC4</accession>
<evidence type="ECO:0000313" key="2">
    <source>
        <dbReference type="Proteomes" id="UP001160334"/>
    </source>
</evidence>
<dbReference type="Proteomes" id="UP001160334">
    <property type="component" value="Unassembled WGS sequence"/>
</dbReference>
<comment type="caution">
    <text evidence="1">The sequence shown here is derived from an EMBL/GenBank/DDBJ whole genome shotgun (WGS) entry which is preliminary data.</text>
</comment>